<protein>
    <submittedName>
        <fullName evidence="2">Uncharacterized protein</fullName>
    </submittedName>
</protein>
<dbReference type="EMBL" id="CAJNOK010024466">
    <property type="protein sequence ID" value="CAF1377066.1"/>
    <property type="molecule type" value="Genomic_DNA"/>
</dbReference>
<reference evidence="2" key="1">
    <citation type="submission" date="2021-02" db="EMBL/GenBank/DDBJ databases">
        <authorList>
            <person name="Nowell W R."/>
        </authorList>
    </citation>
    <scope>NUCLEOTIDE SEQUENCE</scope>
</reference>
<dbReference type="AlphaFoldDB" id="A0A8S2F8T4"/>
<dbReference type="Proteomes" id="UP000677228">
    <property type="component" value="Unassembled WGS sequence"/>
</dbReference>
<accession>A0A8S2F8T4</accession>
<comment type="caution">
    <text evidence="2">The sequence shown here is derived from an EMBL/GenBank/DDBJ whole genome shotgun (WGS) entry which is preliminary data.</text>
</comment>
<evidence type="ECO:0000313" key="4">
    <source>
        <dbReference type="Proteomes" id="UP000677228"/>
    </source>
</evidence>
<evidence type="ECO:0000313" key="2">
    <source>
        <dbReference type="EMBL" id="CAF1377066.1"/>
    </source>
</evidence>
<dbReference type="Proteomes" id="UP000682733">
    <property type="component" value="Unassembled WGS sequence"/>
</dbReference>
<sequence length="183" mass="20018">MATNNDKFHKYPAGIEIKSEQQRAVERRAADILTRFAVDVQQLIDTLEVLTRMGDRRFNVIDADFVKKLEAAIEVVYSDTGRKDSDTVCLPVTVTAVDIAIKLFVEIIFPQMIVMYDHSADIGGEANDERGGKPTSKNEKRAVGMEKLSEVEMAEENGTSSVATVAMDGDGCALVVTGTAETE</sequence>
<evidence type="ECO:0000313" key="3">
    <source>
        <dbReference type="EMBL" id="CAF4185736.1"/>
    </source>
</evidence>
<proteinExistence type="predicted"/>
<feature type="compositionally biased region" description="Basic and acidic residues" evidence="1">
    <location>
        <begin position="127"/>
        <end position="150"/>
    </location>
</feature>
<organism evidence="2 4">
    <name type="scientific">Didymodactylos carnosus</name>
    <dbReference type="NCBI Taxonomy" id="1234261"/>
    <lineage>
        <taxon>Eukaryota</taxon>
        <taxon>Metazoa</taxon>
        <taxon>Spiralia</taxon>
        <taxon>Gnathifera</taxon>
        <taxon>Rotifera</taxon>
        <taxon>Eurotatoria</taxon>
        <taxon>Bdelloidea</taxon>
        <taxon>Philodinida</taxon>
        <taxon>Philodinidae</taxon>
        <taxon>Didymodactylos</taxon>
    </lineage>
</organism>
<dbReference type="EMBL" id="CAJOBA010046142">
    <property type="protein sequence ID" value="CAF4185736.1"/>
    <property type="molecule type" value="Genomic_DNA"/>
</dbReference>
<gene>
    <name evidence="2" type="ORF">OVA965_LOCUS31937</name>
    <name evidence="3" type="ORF">TMI583_LOCUS32780</name>
</gene>
<feature type="region of interest" description="Disordered" evidence="1">
    <location>
        <begin position="124"/>
        <end position="158"/>
    </location>
</feature>
<name>A0A8S2F8T4_9BILA</name>
<evidence type="ECO:0000256" key="1">
    <source>
        <dbReference type="SAM" id="MobiDB-lite"/>
    </source>
</evidence>
<feature type="non-terminal residue" evidence="2">
    <location>
        <position position="183"/>
    </location>
</feature>